<sequence length="620" mass="67317">MVGSESETAGVTEEAEGPVSYAMLDRTLWTRFRDAGTVPDFLLNWLGLLARQVDGLATAILVTLDESGAPVVAAQWPTGGAPEPELLAAARSALESGHSIAQGEDGARRVLAHPISVSGESFGAVALAAPASAPTTPVIFRRLQWGEAWVELMLRREREARDGELRERTTIAFDVLASLLERPALDDAAIALVTDLARRLDCETVSLGLRKGRRIKVRAVSSAASFGRRASLIREVGLAMDEAVDQEAVVLWPEPQGWDFRVSLAHADLARTHGVGSVLTIPMTAGDEITGALTFERREGHPFDTADIDICDAVAAIAGPVIEDRRRAARWFPRRMLDGVAAGGKALVGPSHFAAKLATVAVIAVAAALWFVPRAFEVSAPARVEGIVQRSVVAPFNSYLASEAARAGDRVSQGDVIARLDDRDLTLERMRLGTTRAQQSRELDRAIAERAMAEASVVRAQLDQTDAQIALVDEQLARTRIVAPFDGYIVEGDLSQSIGASIERGQTLFRIAPLDAFRVVLEVGETDIDAIRPGQEGALRLQAFPETPFPFVVEKLTPLARQGEGRNWFRVEAALVQDADTLRPGMEGISRTLIGERRLGEVLFHDLIDWARLAWWRWQP</sequence>
<dbReference type="SUPFAM" id="SSF55781">
    <property type="entry name" value="GAF domain-like"/>
    <property type="match status" value="1"/>
</dbReference>
<dbReference type="RefSeq" id="WP_073130021.1">
    <property type="nucleotide sequence ID" value="NZ_FQZA01000016.1"/>
</dbReference>
<feature type="domain" description="CzcB-like barrel-sandwich hybrid" evidence="4">
    <location>
        <begin position="391"/>
        <end position="512"/>
    </location>
</feature>
<evidence type="ECO:0000313" key="5">
    <source>
        <dbReference type="EMBL" id="SHJ72126.1"/>
    </source>
</evidence>
<dbReference type="STRING" id="313368.SAMN04488012_11617"/>
<dbReference type="InterPro" id="IPR003018">
    <property type="entry name" value="GAF"/>
</dbReference>
<dbReference type="Gene3D" id="2.40.30.170">
    <property type="match status" value="1"/>
</dbReference>
<dbReference type="EMBL" id="FQZA01000016">
    <property type="protein sequence ID" value="SHJ72126.1"/>
    <property type="molecule type" value="Genomic_DNA"/>
</dbReference>
<dbReference type="InterPro" id="IPR058647">
    <property type="entry name" value="BSH_CzcB-like"/>
</dbReference>
<dbReference type="InterPro" id="IPR029016">
    <property type="entry name" value="GAF-like_dom_sf"/>
</dbReference>
<dbReference type="InterPro" id="IPR050465">
    <property type="entry name" value="UPF0194_transport"/>
</dbReference>
<organism evidence="5 6">
    <name type="scientific">Palleronia salina</name>
    <dbReference type="NCBI Taxonomy" id="313368"/>
    <lineage>
        <taxon>Bacteria</taxon>
        <taxon>Pseudomonadati</taxon>
        <taxon>Pseudomonadota</taxon>
        <taxon>Alphaproteobacteria</taxon>
        <taxon>Rhodobacterales</taxon>
        <taxon>Roseobacteraceae</taxon>
        <taxon>Palleronia</taxon>
    </lineage>
</organism>
<evidence type="ECO:0000259" key="3">
    <source>
        <dbReference type="Pfam" id="PF01590"/>
    </source>
</evidence>
<keyword evidence="2" id="KW-0175">Coiled coil</keyword>
<evidence type="ECO:0000256" key="1">
    <source>
        <dbReference type="ARBA" id="ARBA00004196"/>
    </source>
</evidence>
<evidence type="ECO:0000259" key="4">
    <source>
        <dbReference type="Pfam" id="PF25973"/>
    </source>
</evidence>
<keyword evidence="6" id="KW-1185">Reference proteome</keyword>
<dbReference type="Gene3D" id="3.30.450.40">
    <property type="match status" value="1"/>
</dbReference>
<dbReference type="Gene3D" id="2.40.50.100">
    <property type="match status" value="1"/>
</dbReference>
<dbReference type="PANTHER" id="PTHR32347:SF23">
    <property type="entry name" value="BLL5650 PROTEIN"/>
    <property type="match status" value="1"/>
</dbReference>
<comment type="subcellular location">
    <subcellularLocation>
        <location evidence="1">Cell envelope</location>
    </subcellularLocation>
</comment>
<accession>A0A1M6LLN1</accession>
<gene>
    <name evidence="5" type="ORF">SAMN04488012_11617</name>
</gene>
<dbReference type="AlphaFoldDB" id="A0A1M6LLN1"/>
<dbReference type="Pfam" id="PF01590">
    <property type="entry name" value="GAF"/>
    <property type="match status" value="1"/>
</dbReference>
<dbReference type="PANTHER" id="PTHR32347">
    <property type="entry name" value="EFFLUX SYSTEM COMPONENT YKNX-RELATED"/>
    <property type="match status" value="1"/>
</dbReference>
<proteinExistence type="predicted"/>
<evidence type="ECO:0000313" key="6">
    <source>
        <dbReference type="Proteomes" id="UP000184040"/>
    </source>
</evidence>
<name>A0A1M6LLN1_9RHOB</name>
<reference evidence="5 6" key="1">
    <citation type="submission" date="2016-11" db="EMBL/GenBank/DDBJ databases">
        <authorList>
            <person name="Jaros S."/>
            <person name="Januszkiewicz K."/>
            <person name="Wedrychowicz H."/>
        </authorList>
    </citation>
    <scope>NUCLEOTIDE SEQUENCE [LARGE SCALE GENOMIC DNA]</scope>
    <source>
        <strain evidence="5 6">DSM 26892</strain>
    </source>
</reference>
<dbReference type="SUPFAM" id="SSF111369">
    <property type="entry name" value="HlyD-like secretion proteins"/>
    <property type="match status" value="1"/>
</dbReference>
<dbReference type="GO" id="GO:0030313">
    <property type="term" value="C:cell envelope"/>
    <property type="evidence" value="ECO:0007669"/>
    <property type="project" value="UniProtKB-SubCell"/>
</dbReference>
<protein>
    <submittedName>
        <fullName evidence="5">Multidrug efflux pump subunit AcrA (Membrane-fusion protein)</fullName>
    </submittedName>
</protein>
<dbReference type="Proteomes" id="UP000184040">
    <property type="component" value="Unassembled WGS sequence"/>
</dbReference>
<feature type="domain" description="GAF" evidence="3">
    <location>
        <begin position="185"/>
        <end position="319"/>
    </location>
</feature>
<dbReference type="Pfam" id="PF25973">
    <property type="entry name" value="BSH_CzcB"/>
    <property type="match status" value="1"/>
</dbReference>
<evidence type="ECO:0000256" key="2">
    <source>
        <dbReference type="ARBA" id="ARBA00023054"/>
    </source>
</evidence>